<accession>A0ABT3NWT9</accession>
<protein>
    <recommendedName>
        <fullName evidence="3">DUF721 domain-containing protein</fullName>
    </recommendedName>
</protein>
<reference evidence="1 2" key="1">
    <citation type="submission" date="2022-10" db="EMBL/GenBank/DDBJ databases">
        <title>Roseococcus glaciei nov., sp. nov., isolated from glacier.</title>
        <authorList>
            <person name="Liu Q."/>
            <person name="Xin Y.-H."/>
        </authorList>
    </citation>
    <scope>NUCLEOTIDE SEQUENCE [LARGE SCALE GENOMIC DNA]</scope>
    <source>
        <strain evidence="1 2">MDT2-1-1</strain>
    </source>
</reference>
<proteinExistence type="predicted"/>
<dbReference type="EMBL" id="JAPFQI010000010">
    <property type="protein sequence ID" value="MCW8086614.1"/>
    <property type="molecule type" value="Genomic_DNA"/>
</dbReference>
<comment type="caution">
    <text evidence="1">The sequence shown here is derived from an EMBL/GenBank/DDBJ whole genome shotgun (WGS) entry which is preliminary data.</text>
</comment>
<evidence type="ECO:0008006" key="3">
    <source>
        <dbReference type="Google" id="ProtNLM"/>
    </source>
</evidence>
<name>A0ABT3NWT9_9PROT</name>
<evidence type="ECO:0000313" key="2">
    <source>
        <dbReference type="Proteomes" id="UP001526430"/>
    </source>
</evidence>
<evidence type="ECO:0000313" key="1">
    <source>
        <dbReference type="EMBL" id="MCW8086614.1"/>
    </source>
</evidence>
<gene>
    <name evidence="1" type="ORF">OF850_13335</name>
</gene>
<organism evidence="1 2">
    <name type="scientific">Sabulicella glaciei</name>
    <dbReference type="NCBI Taxonomy" id="2984948"/>
    <lineage>
        <taxon>Bacteria</taxon>
        <taxon>Pseudomonadati</taxon>
        <taxon>Pseudomonadota</taxon>
        <taxon>Alphaproteobacteria</taxon>
        <taxon>Acetobacterales</taxon>
        <taxon>Acetobacteraceae</taxon>
        <taxon>Sabulicella</taxon>
    </lineage>
</organism>
<keyword evidence="2" id="KW-1185">Reference proteome</keyword>
<dbReference type="RefSeq" id="WP_301590693.1">
    <property type="nucleotide sequence ID" value="NZ_JAPFQI010000010.1"/>
</dbReference>
<sequence>MSAAQIPAKVAKLLPLLGSDKPGEVTATAAAIGRTLMAAGLDWHALALVVERHAALPVRPGTAPAAAFSFATLPPRGARKALALLASRPGLTRQQVAAIEALKARLLGAKVHVRINHADAAWLDALWQRAFGDGAP</sequence>
<dbReference type="Proteomes" id="UP001526430">
    <property type="component" value="Unassembled WGS sequence"/>
</dbReference>